<feature type="compositionally biased region" description="Polar residues" evidence="1">
    <location>
        <begin position="26"/>
        <end position="40"/>
    </location>
</feature>
<name>H0QM25_ARTG1</name>
<keyword evidence="3" id="KW-1185">Reference proteome</keyword>
<dbReference type="Pfam" id="PF13834">
    <property type="entry name" value="DUF4193"/>
    <property type="match status" value="1"/>
</dbReference>
<dbReference type="EMBL" id="BAEG01000051">
    <property type="protein sequence ID" value="GAB13876.1"/>
    <property type="molecule type" value="Genomic_DNA"/>
</dbReference>
<evidence type="ECO:0000313" key="2">
    <source>
        <dbReference type="EMBL" id="GAB13876.1"/>
    </source>
</evidence>
<proteinExistence type="predicted"/>
<dbReference type="STRING" id="1077972.ARGLB_051_00550"/>
<dbReference type="eggNOG" id="ENOG5032RNQ">
    <property type="taxonomic scope" value="Bacteria"/>
</dbReference>
<protein>
    <recommendedName>
        <fullName evidence="4">dUTPase</fullName>
    </recommendedName>
</protein>
<feature type="region of interest" description="Disordered" evidence="1">
    <location>
        <begin position="1"/>
        <end position="72"/>
    </location>
</feature>
<gene>
    <name evidence="2" type="ORF">ARGLB_051_00550</name>
</gene>
<dbReference type="AlphaFoldDB" id="H0QM25"/>
<evidence type="ECO:0000313" key="3">
    <source>
        <dbReference type="Proteomes" id="UP000003828"/>
    </source>
</evidence>
<evidence type="ECO:0000256" key="1">
    <source>
        <dbReference type="SAM" id="MobiDB-lite"/>
    </source>
</evidence>
<evidence type="ECO:0008006" key="4">
    <source>
        <dbReference type="Google" id="ProtNLM"/>
    </source>
</evidence>
<comment type="caution">
    <text evidence="2">The sequence shown here is derived from an EMBL/GenBank/DDBJ whole genome shotgun (WGS) entry which is preliminary data.</text>
</comment>
<feature type="compositionally biased region" description="Basic and acidic residues" evidence="1">
    <location>
        <begin position="60"/>
        <end position="69"/>
    </location>
</feature>
<reference evidence="2 3" key="1">
    <citation type="submission" date="2011-12" db="EMBL/GenBank/DDBJ databases">
        <title>Whole genome shotgun sequence of Arthrobacter globiformis NBRC 12137.</title>
        <authorList>
            <person name="Miyazawa S."/>
            <person name="Hosoyama A."/>
            <person name="Tsuchikane K."/>
            <person name="Katsumata H."/>
            <person name="Yamazaki S."/>
            <person name="Fujita N."/>
        </authorList>
    </citation>
    <scope>NUCLEOTIDE SEQUENCE [LARGE SCALE GENOMIC DNA]</scope>
    <source>
        <strain evidence="2 3">NBRC 12137</strain>
    </source>
</reference>
<sequence length="138" mass="15376">MAFPPGVEKNVRLPGTNQIHPALSRMNHSSDSTECEQQAMATDYDAPRKSEEDLNEDSIEELKTRRADKPTAVVEEDEADLAEGYELPGADLSGEELMVRVMPAQADEFTCASCFLVRHRSQIAREKNGLLYCRDCEG</sequence>
<dbReference type="InterPro" id="IPR025242">
    <property type="entry name" value="DUF4193"/>
</dbReference>
<accession>H0QM25</accession>
<dbReference type="Proteomes" id="UP000003828">
    <property type="component" value="Unassembled WGS sequence"/>
</dbReference>
<organism evidence="2 3">
    <name type="scientific">Arthrobacter globiformis (strain ATCC 8010 / DSM 20124 / JCM 1332 / NBRC 12137 / NCIMB 8907 / NRRL B-2979 / 168)</name>
    <dbReference type="NCBI Taxonomy" id="1077972"/>
    <lineage>
        <taxon>Bacteria</taxon>
        <taxon>Bacillati</taxon>
        <taxon>Actinomycetota</taxon>
        <taxon>Actinomycetes</taxon>
        <taxon>Micrococcales</taxon>
        <taxon>Micrococcaceae</taxon>
        <taxon>Arthrobacter</taxon>
    </lineage>
</organism>